<keyword evidence="6 8" id="KW-1133">Transmembrane helix</keyword>
<dbReference type="FunFam" id="1.10.3470.10:FF:000001">
    <property type="entry name" value="Vitamin B12 ABC transporter permease BtuC"/>
    <property type="match status" value="1"/>
</dbReference>
<comment type="subcellular location">
    <subcellularLocation>
        <location evidence="1">Cell membrane</location>
        <topology evidence="1">Multi-pass membrane protein</topology>
    </subcellularLocation>
</comment>
<proteinExistence type="inferred from homology"/>
<comment type="caution">
    <text evidence="9">The sequence shown here is derived from an EMBL/GenBank/DDBJ whole genome shotgun (WGS) entry which is preliminary data.</text>
</comment>
<name>A0A372LFH9_9BACI</name>
<evidence type="ECO:0000256" key="8">
    <source>
        <dbReference type="SAM" id="Phobius"/>
    </source>
</evidence>
<feature type="transmembrane region" description="Helical" evidence="8">
    <location>
        <begin position="245"/>
        <end position="272"/>
    </location>
</feature>
<dbReference type="Gene3D" id="1.10.3470.10">
    <property type="entry name" value="ABC transporter involved in vitamin B12 uptake, BtuC"/>
    <property type="match status" value="1"/>
</dbReference>
<dbReference type="PANTHER" id="PTHR30472">
    <property type="entry name" value="FERRIC ENTEROBACTIN TRANSPORT SYSTEM PERMEASE PROTEIN"/>
    <property type="match status" value="1"/>
</dbReference>
<organism evidence="9 10">
    <name type="scientific">Peribacillus glennii</name>
    <dbReference type="NCBI Taxonomy" id="2303991"/>
    <lineage>
        <taxon>Bacteria</taxon>
        <taxon>Bacillati</taxon>
        <taxon>Bacillota</taxon>
        <taxon>Bacilli</taxon>
        <taxon>Bacillales</taxon>
        <taxon>Bacillaceae</taxon>
        <taxon>Peribacillus</taxon>
    </lineage>
</organism>
<dbReference type="EMBL" id="QVTD01000003">
    <property type="protein sequence ID" value="RFU65038.1"/>
    <property type="molecule type" value="Genomic_DNA"/>
</dbReference>
<keyword evidence="7 8" id="KW-0472">Membrane</keyword>
<evidence type="ECO:0000313" key="10">
    <source>
        <dbReference type="Proteomes" id="UP000262939"/>
    </source>
</evidence>
<keyword evidence="3" id="KW-0813">Transport</keyword>
<dbReference type="GO" id="GO:0005886">
    <property type="term" value="C:plasma membrane"/>
    <property type="evidence" value="ECO:0007669"/>
    <property type="project" value="UniProtKB-SubCell"/>
</dbReference>
<feature type="transmembrane region" description="Helical" evidence="8">
    <location>
        <begin position="198"/>
        <end position="218"/>
    </location>
</feature>
<feature type="transmembrane region" description="Helical" evidence="8">
    <location>
        <begin position="284"/>
        <end position="303"/>
    </location>
</feature>
<dbReference type="PROSITE" id="PS51257">
    <property type="entry name" value="PROKAR_LIPOPROTEIN"/>
    <property type="match status" value="1"/>
</dbReference>
<evidence type="ECO:0000256" key="6">
    <source>
        <dbReference type="ARBA" id="ARBA00022989"/>
    </source>
</evidence>
<feature type="transmembrane region" description="Helical" evidence="8">
    <location>
        <begin position="156"/>
        <end position="178"/>
    </location>
</feature>
<accession>A0A372LFH9</accession>
<gene>
    <name evidence="9" type="ORF">D0466_03755</name>
</gene>
<dbReference type="AlphaFoldDB" id="A0A372LFH9"/>
<dbReference type="GO" id="GO:0033214">
    <property type="term" value="P:siderophore-iron import into cell"/>
    <property type="evidence" value="ECO:0007669"/>
    <property type="project" value="TreeGrafter"/>
</dbReference>
<keyword evidence="5 8" id="KW-0812">Transmembrane</keyword>
<reference evidence="9 10" key="1">
    <citation type="submission" date="2018-08" db="EMBL/GenBank/DDBJ databases">
        <title>Bacillus chawlae sp. nov., Bacillus glennii sp. nov., and Bacillus saganii sp. nov. Isolated from the Vehicle Assembly Building at Kennedy Space Center where the Viking Spacecraft were Assembled.</title>
        <authorList>
            <person name="Seuylemezian A."/>
            <person name="Vaishampayan P."/>
        </authorList>
    </citation>
    <scope>NUCLEOTIDE SEQUENCE [LARGE SCALE GENOMIC DNA]</scope>
    <source>
        <strain evidence="9 10">V44-8</strain>
    </source>
</reference>
<dbReference type="OrthoDB" id="9811721at2"/>
<feature type="transmembrane region" description="Helical" evidence="8">
    <location>
        <begin position="315"/>
        <end position="334"/>
    </location>
</feature>
<evidence type="ECO:0000256" key="4">
    <source>
        <dbReference type="ARBA" id="ARBA00022475"/>
    </source>
</evidence>
<evidence type="ECO:0000256" key="2">
    <source>
        <dbReference type="ARBA" id="ARBA00007935"/>
    </source>
</evidence>
<dbReference type="SUPFAM" id="SSF81345">
    <property type="entry name" value="ABC transporter involved in vitamin B12 uptake, BtuC"/>
    <property type="match status" value="1"/>
</dbReference>
<keyword evidence="4" id="KW-1003">Cell membrane</keyword>
<dbReference type="RefSeq" id="WP_117321214.1">
    <property type="nucleotide sequence ID" value="NZ_QVTD01000003.1"/>
</dbReference>
<evidence type="ECO:0000256" key="7">
    <source>
        <dbReference type="ARBA" id="ARBA00023136"/>
    </source>
</evidence>
<dbReference type="CDD" id="cd06550">
    <property type="entry name" value="TM_ABC_iron-siderophores_like"/>
    <property type="match status" value="1"/>
</dbReference>
<dbReference type="Pfam" id="PF01032">
    <property type="entry name" value="FecCD"/>
    <property type="match status" value="1"/>
</dbReference>
<feature type="transmembrane region" description="Helical" evidence="8">
    <location>
        <begin position="93"/>
        <end position="113"/>
    </location>
</feature>
<feature type="transmembrane region" description="Helical" evidence="8">
    <location>
        <begin position="125"/>
        <end position="144"/>
    </location>
</feature>
<dbReference type="GO" id="GO:0022857">
    <property type="term" value="F:transmembrane transporter activity"/>
    <property type="evidence" value="ECO:0007669"/>
    <property type="project" value="InterPro"/>
</dbReference>
<dbReference type="InterPro" id="IPR037294">
    <property type="entry name" value="ABC_BtuC-like"/>
</dbReference>
<keyword evidence="10" id="KW-1185">Reference proteome</keyword>
<dbReference type="Proteomes" id="UP000262939">
    <property type="component" value="Unassembled WGS sequence"/>
</dbReference>
<dbReference type="InterPro" id="IPR000522">
    <property type="entry name" value="ABC_transptr_permease_BtuC"/>
</dbReference>
<evidence type="ECO:0000313" key="9">
    <source>
        <dbReference type="EMBL" id="RFU65038.1"/>
    </source>
</evidence>
<evidence type="ECO:0000256" key="5">
    <source>
        <dbReference type="ARBA" id="ARBA00022692"/>
    </source>
</evidence>
<protein>
    <submittedName>
        <fullName evidence="9">Iron ABC transporter permease</fullName>
    </submittedName>
</protein>
<dbReference type="PANTHER" id="PTHR30472:SF64">
    <property type="entry name" value="IRON(3+)-HYDROXAMATE IMPORT SYSTEM PERMEASE PROTEIN FHUG"/>
    <property type="match status" value="1"/>
</dbReference>
<comment type="similarity">
    <text evidence="2">Belongs to the binding-protein-dependent transport system permease family. FecCD subfamily.</text>
</comment>
<evidence type="ECO:0000256" key="3">
    <source>
        <dbReference type="ARBA" id="ARBA00022448"/>
    </source>
</evidence>
<feature type="transmembrane region" description="Helical" evidence="8">
    <location>
        <begin position="55"/>
        <end position="81"/>
    </location>
</feature>
<sequence>MIKHRQARFKWSMLCLFGLLLLSCVLSLNLGAVAIAPKEVFQTVLGNGSARQELILFQFRLPAIVLAIMVGAGMAISGSILQGITRNELADPGILGINAGSGLAVVIYITFFQTAVGGLTLAGTFILPIFAFLGALLTGALIMVLSWRKGIHSSRLILVGIGINAGLSAFIIALQLRLEPNDFVKAMVWLSGDLWASQWQYVWALLPWFIILSIFALLKAHTLNIMNLGSQMATALGIRSLRQRVILLIIAVALAGLGVAAGGGIAFLGLIAPHIARRLVGPKHQLLLPVASLMGAIIVVLADTIGKNALSPTEIPAGLVVAIVSVPYFLVLLMKSK</sequence>
<evidence type="ECO:0000256" key="1">
    <source>
        <dbReference type="ARBA" id="ARBA00004651"/>
    </source>
</evidence>